<feature type="repeat" description="ANK" evidence="3">
    <location>
        <begin position="190"/>
        <end position="222"/>
    </location>
</feature>
<dbReference type="Pfam" id="PF00618">
    <property type="entry name" value="RasGEF_N"/>
    <property type="match status" value="1"/>
</dbReference>
<sequence length="1054" mass="121941">MTKQLLKLTKINNLSKEECVHPLVWGGVYEGKLNVLKNVFNSLDETDSVVQKKTTSGDIGLHFSVLNPSAQVNSLQFLLSCRSNPNAKNDLSLSPLHIACMNGSTECVEELLKNKADPDLVSKRGWSVVHYCCDFGRLSCLKILLAHKAKLTPFLGNTTPLMIVCKKGHSNLIPILLEYGSSVSSRRTFNKSTALHMSASNGHIECCDLLIKNGADINSKDRHNNTPLILATKNNHQSAVKFLLENKALVNIVDKEGNTALHYSNKNQNTEISELLLAFKADPHIQNNKGYSPLHIASKLGNEINILLLLDRGADAYQLDNNKNNSIDLLMKKQYHNILLLVMDSVFINAAYYKNMESFNKLIQRGVDINGTTFREYLETNKTKMGDYSYLKNRYSDPLIAAVAGNNSEAVIILFKKLVNVSNVNYFNGYTVLHQAIVSNNLKMVKLLIEKGSKQTLKEKACQKSPLELAKELQREEISRYLTQCDLIQVTTLAGEKYTRVLYSTKDKIIEYFLTNRNLNIEFLKMFYYMHIYFMSSEDLLSNLINIFNNIDNFLKNVIYIDPDLKNTHKFIQIRIFKLLQIWIKYVWIDFGNNKKLIQLLNDFLKLEETNFKKEIKIINKIIAKQTKIWKQKTRRQNRRKKRSNQSTTFQDISSSDNEIELNINDLEINEDNYNFDEIDEGKKKKNKKKQKNKKKKKNKGKGKNGGKEKRKKKGNGNGEGTGKKKGKKKKNGKVKGNGKNGGKENKNSQGLDNEKNDENGKIGKQNDNKSNGSDLKNKDEPPESIIPTNLMKKFNKLTLTRSQKLKIDLIVDSNELEFARQLTLIKYQYFKRIQIREFRDWIFERKKKKKKKKNIPNIIEYIDHSDSLSSWFIYQIVKESKKGQRAKRVQKMIKIAKCLRKLKNFATMMQIIDALKSDPIKRLKKTWKSVNKVDMNTFNEINNEIEEFAIGNQFINIYRQTNDPCVPYLENFFICLEKIENDQKQVEIKIINNKTLYPIVMYQKQFETINLIMKFQKIPYNFKKVDFFDYELNNFPSFTIERLQELSLVCEKK</sequence>
<dbReference type="PANTHER" id="PTHR24193:SF121">
    <property type="entry name" value="ADA2A-CONTAINING COMPLEX COMPONENT 3, ISOFORM D"/>
    <property type="match status" value="1"/>
</dbReference>
<keyword evidence="4" id="KW-0344">Guanine-nucleotide releasing factor</keyword>
<evidence type="ECO:0000256" key="1">
    <source>
        <dbReference type="ARBA" id="ARBA00022737"/>
    </source>
</evidence>
<protein>
    <submittedName>
        <fullName evidence="8">Ankyrin repeat family protein</fullName>
    </submittedName>
</protein>
<dbReference type="Pfam" id="PF12796">
    <property type="entry name" value="Ank_2"/>
    <property type="match status" value="4"/>
</dbReference>
<dbReference type="AlphaFoldDB" id="A0AAV8A5Z5"/>
<gene>
    <name evidence="8" type="ORF">M0812_05715</name>
</gene>
<dbReference type="InterPro" id="IPR036770">
    <property type="entry name" value="Ankyrin_rpt-contain_sf"/>
</dbReference>
<feature type="compositionally biased region" description="Basic residues" evidence="5">
    <location>
        <begin position="684"/>
        <end position="715"/>
    </location>
</feature>
<dbReference type="PROSITE" id="PS50297">
    <property type="entry name" value="ANK_REP_REGION"/>
    <property type="match status" value="7"/>
</dbReference>
<evidence type="ECO:0000313" key="9">
    <source>
        <dbReference type="Proteomes" id="UP001146793"/>
    </source>
</evidence>
<dbReference type="PROSITE" id="PS50212">
    <property type="entry name" value="RASGEF_NTER"/>
    <property type="match status" value="1"/>
</dbReference>
<feature type="domain" description="Ras-GEF" evidence="6">
    <location>
        <begin position="815"/>
        <end position="1054"/>
    </location>
</feature>
<feature type="compositionally biased region" description="Basic residues" evidence="5">
    <location>
        <begin position="724"/>
        <end position="734"/>
    </location>
</feature>
<feature type="domain" description="N-terminal Ras-GEF" evidence="7">
    <location>
        <begin position="497"/>
        <end position="627"/>
    </location>
</feature>
<evidence type="ECO:0000256" key="4">
    <source>
        <dbReference type="PROSITE-ProRule" id="PRU00168"/>
    </source>
</evidence>
<evidence type="ECO:0000256" key="2">
    <source>
        <dbReference type="ARBA" id="ARBA00023043"/>
    </source>
</evidence>
<feature type="repeat" description="ANK" evidence="3">
    <location>
        <begin position="223"/>
        <end position="255"/>
    </location>
</feature>
<evidence type="ECO:0000256" key="3">
    <source>
        <dbReference type="PROSITE-ProRule" id="PRU00023"/>
    </source>
</evidence>
<feature type="region of interest" description="Disordered" evidence="5">
    <location>
        <begin position="630"/>
        <end position="654"/>
    </location>
</feature>
<dbReference type="GO" id="GO:0000976">
    <property type="term" value="F:transcription cis-regulatory region binding"/>
    <property type="evidence" value="ECO:0007669"/>
    <property type="project" value="TreeGrafter"/>
</dbReference>
<evidence type="ECO:0000313" key="8">
    <source>
        <dbReference type="EMBL" id="KAJ3449562.1"/>
    </source>
</evidence>
<dbReference type="SUPFAM" id="SSF48403">
    <property type="entry name" value="Ankyrin repeat"/>
    <property type="match status" value="2"/>
</dbReference>
<proteinExistence type="predicted"/>
<dbReference type="SMART" id="SM00248">
    <property type="entry name" value="ANK"/>
    <property type="match status" value="11"/>
</dbReference>
<feature type="repeat" description="ANK" evidence="3">
    <location>
        <begin position="91"/>
        <end position="123"/>
    </location>
</feature>
<dbReference type="EMBL" id="JANTQA010000012">
    <property type="protein sequence ID" value="KAJ3449562.1"/>
    <property type="molecule type" value="Genomic_DNA"/>
</dbReference>
<dbReference type="GO" id="GO:0007264">
    <property type="term" value="P:small GTPase-mediated signal transduction"/>
    <property type="evidence" value="ECO:0007669"/>
    <property type="project" value="InterPro"/>
</dbReference>
<dbReference type="PANTHER" id="PTHR24193">
    <property type="entry name" value="ANKYRIN REPEAT PROTEIN"/>
    <property type="match status" value="1"/>
</dbReference>
<accession>A0AAV8A5Z5</accession>
<dbReference type="SUPFAM" id="SSF48366">
    <property type="entry name" value="Ras GEF"/>
    <property type="match status" value="1"/>
</dbReference>
<organism evidence="8 9">
    <name type="scientific">Anaeramoeba flamelloides</name>
    <dbReference type="NCBI Taxonomy" id="1746091"/>
    <lineage>
        <taxon>Eukaryota</taxon>
        <taxon>Metamonada</taxon>
        <taxon>Anaeramoebidae</taxon>
        <taxon>Anaeramoeba</taxon>
    </lineage>
</organism>
<dbReference type="InterPro" id="IPR023578">
    <property type="entry name" value="Ras_GEF_dom_sf"/>
</dbReference>
<feature type="repeat" description="ANK" evidence="3">
    <location>
        <begin position="428"/>
        <end position="460"/>
    </location>
</feature>
<reference evidence="8" key="1">
    <citation type="submission" date="2022-08" db="EMBL/GenBank/DDBJ databases">
        <title>Novel sulphate-reducing endosymbionts in the free-living metamonad Anaeramoeba.</title>
        <authorList>
            <person name="Jerlstrom-Hultqvist J."/>
            <person name="Cepicka I."/>
            <person name="Gallot-Lavallee L."/>
            <person name="Salas-Leiva D."/>
            <person name="Curtis B.A."/>
            <person name="Zahonova K."/>
            <person name="Pipaliya S."/>
            <person name="Dacks J."/>
            <person name="Roger A.J."/>
        </authorList>
    </citation>
    <scope>NUCLEOTIDE SEQUENCE</scope>
    <source>
        <strain evidence="8">Busselton2</strain>
    </source>
</reference>
<dbReference type="Pfam" id="PF00617">
    <property type="entry name" value="RasGEF"/>
    <property type="match status" value="1"/>
</dbReference>
<feature type="compositionally biased region" description="Basic and acidic residues" evidence="5">
    <location>
        <begin position="742"/>
        <end position="768"/>
    </location>
</feature>
<dbReference type="GO" id="GO:0045944">
    <property type="term" value="P:positive regulation of transcription by RNA polymerase II"/>
    <property type="evidence" value="ECO:0007669"/>
    <property type="project" value="TreeGrafter"/>
</dbReference>
<dbReference type="InterPro" id="IPR036964">
    <property type="entry name" value="RASGEF_cat_dom_sf"/>
</dbReference>
<dbReference type="InterPro" id="IPR050663">
    <property type="entry name" value="Ankyrin-SOCS_Box"/>
</dbReference>
<dbReference type="GO" id="GO:0005634">
    <property type="term" value="C:nucleus"/>
    <property type="evidence" value="ECO:0007669"/>
    <property type="project" value="TreeGrafter"/>
</dbReference>
<dbReference type="InterPro" id="IPR002110">
    <property type="entry name" value="Ankyrin_rpt"/>
</dbReference>
<dbReference type="PROSITE" id="PS50088">
    <property type="entry name" value="ANK_REPEAT"/>
    <property type="match status" value="7"/>
</dbReference>
<dbReference type="InterPro" id="IPR000651">
    <property type="entry name" value="Ras-like_Gua-exchang_fac_N"/>
</dbReference>
<feature type="repeat" description="ANK" evidence="3">
    <location>
        <begin position="256"/>
        <end position="288"/>
    </location>
</feature>
<dbReference type="Proteomes" id="UP001146793">
    <property type="component" value="Unassembled WGS sequence"/>
</dbReference>
<dbReference type="Gene3D" id="1.25.40.20">
    <property type="entry name" value="Ankyrin repeat-containing domain"/>
    <property type="match status" value="4"/>
</dbReference>
<feature type="compositionally biased region" description="Basic residues" evidence="5">
    <location>
        <begin position="630"/>
        <end position="644"/>
    </location>
</feature>
<dbReference type="PROSITE" id="PS50009">
    <property type="entry name" value="RASGEF_CAT"/>
    <property type="match status" value="1"/>
</dbReference>
<evidence type="ECO:0000259" key="6">
    <source>
        <dbReference type="PROSITE" id="PS50009"/>
    </source>
</evidence>
<feature type="region of interest" description="Disordered" evidence="5">
    <location>
        <begin position="680"/>
        <end position="787"/>
    </location>
</feature>
<dbReference type="CDD" id="cd06224">
    <property type="entry name" value="REM"/>
    <property type="match status" value="1"/>
</dbReference>
<feature type="repeat" description="ANK" evidence="3">
    <location>
        <begin position="289"/>
        <end position="321"/>
    </location>
</feature>
<name>A0AAV8A5Z5_9EUKA</name>
<dbReference type="InterPro" id="IPR001895">
    <property type="entry name" value="RASGEF_cat_dom"/>
</dbReference>
<dbReference type="Gene3D" id="1.10.840.10">
    <property type="entry name" value="Ras guanine-nucleotide exchange factors catalytic domain"/>
    <property type="match status" value="1"/>
</dbReference>
<dbReference type="Gene3D" id="1.20.870.10">
    <property type="entry name" value="Son of sevenless (SoS) protein Chain: S domain 1"/>
    <property type="match status" value="1"/>
</dbReference>
<evidence type="ECO:0000259" key="7">
    <source>
        <dbReference type="PROSITE" id="PS50212"/>
    </source>
</evidence>
<dbReference type="GO" id="GO:0005085">
    <property type="term" value="F:guanyl-nucleotide exchange factor activity"/>
    <property type="evidence" value="ECO:0007669"/>
    <property type="project" value="UniProtKB-KW"/>
</dbReference>
<dbReference type="SMART" id="SM00147">
    <property type="entry name" value="RasGEF"/>
    <property type="match status" value="1"/>
</dbReference>
<dbReference type="SMART" id="SM00229">
    <property type="entry name" value="RasGEFN"/>
    <property type="match status" value="1"/>
</dbReference>
<keyword evidence="1" id="KW-0677">Repeat</keyword>
<feature type="repeat" description="ANK" evidence="3">
    <location>
        <begin position="156"/>
        <end position="188"/>
    </location>
</feature>
<evidence type="ECO:0000256" key="5">
    <source>
        <dbReference type="SAM" id="MobiDB-lite"/>
    </source>
</evidence>
<comment type="caution">
    <text evidence="8">The sequence shown here is derived from an EMBL/GenBank/DDBJ whole genome shotgun (WGS) entry which is preliminary data.</text>
</comment>
<keyword evidence="2 3" id="KW-0040">ANK repeat</keyword>